<proteinExistence type="predicted"/>
<comment type="caution">
    <text evidence="1">The sequence shown here is derived from an EMBL/GenBank/DDBJ whole genome shotgun (WGS) entry which is preliminary data.</text>
</comment>
<dbReference type="EMBL" id="JAWDIE010000023">
    <property type="protein sequence ID" value="MEJ7139316.1"/>
    <property type="molecule type" value="Genomic_DNA"/>
</dbReference>
<organism evidence="1 2">
    <name type="scientific">Amphibiibacter pelophylacis</name>
    <dbReference type="NCBI Taxonomy" id="1799477"/>
    <lineage>
        <taxon>Bacteria</taxon>
        <taxon>Pseudomonadati</taxon>
        <taxon>Pseudomonadota</taxon>
        <taxon>Betaproteobacteria</taxon>
        <taxon>Burkholderiales</taxon>
        <taxon>Sphaerotilaceae</taxon>
        <taxon>Amphibiibacter</taxon>
    </lineage>
</organism>
<keyword evidence="2" id="KW-1185">Reference proteome</keyword>
<evidence type="ECO:0000313" key="1">
    <source>
        <dbReference type="EMBL" id="MEJ7139316.1"/>
    </source>
</evidence>
<gene>
    <name evidence="1" type="ORF">RV045_12895</name>
</gene>
<reference evidence="1" key="1">
    <citation type="submission" date="2023-10" db="EMBL/GenBank/DDBJ databases">
        <title>Amphibacter perezi, gen. nov., sp. nov. a novel taxa of the family Comamonadaceae, class Betaproteobacteria isolated from the skin microbiota of Pelophylax perezi from different populations.</title>
        <authorList>
            <person name="Costa S."/>
            <person name="Proenca D.N."/>
            <person name="Lopes I."/>
            <person name="Morais P.V."/>
        </authorList>
    </citation>
    <scope>NUCLEOTIDE SEQUENCE</scope>
    <source>
        <strain evidence="1">SL12-8</strain>
    </source>
</reference>
<accession>A0ACC6P527</accession>
<protein>
    <submittedName>
        <fullName evidence="1">Uncharacterized protein</fullName>
    </submittedName>
</protein>
<evidence type="ECO:0000313" key="2">
    <source>
        <dbReference type="Proteomes" id="UP001364695"/>
    </source>
</evidence>
<sequence length="395" mass="40384">MKTNTLALLSAVSLSVLLAACGGGGSSTATTSTGTTTADVGSTSTPSTNTGVADTGIATGTTGTTGTGTSTDSSSGTPDQPAAHPPGLPASWAGSYIFTSTCEPSFSKSGGGTYYGDGTLLTVDVKAQTIAGKDIQYSDDQCTQKAGAIVTTISLQQLQSPTVESYQDVQTGVSTVISQTSGDDGSGVGFFPAAAPTDHTGIQRKFTAGLNSKGSLCLADSRTNTTDDLSTADCAIRDDGNFSKPVDTGAAVPAFWSGKWVAPMACHRTYDRRSDSGYGSYYENQANLTFNSTDNTVSVEDILYSDNQCTSKAGSIRYVADTSQLQQVTQEGYVIARRGTLTETTATSDSSLDLKSPVTAGSPSILAGIKPNGTLCVTPVNPSGTGTQTICYTKQ</sequence>
<name>A0ACC6P527_9BURK</name>
<dbReference type="Proteomes" id="UP001364695">
    <property type="component" value="Unassembled WGS sequence"/>
</dbReference>